<evidence type="ECO:0000313" key="8">
    <source>
        <dbReference type="EMBL" id="ORX34435.1"/>
    </source>
</evidence>
<dbReference type="SUPFAM" id="SSF51445">
    <property type="entry name" value="(Trans)glycosidases"/>
    <property type="match status" value="1"/>
</dbReference>
<dbReference type="GeneID" id="33558657"/>
<name>A0A1Y1UBH7_9TREE</name>
<evidence type="ECO:0000256" key="2">
    <source>
        <dbReference type="ARBA" id="ARBA00022801"/>
    </source>
</evidence>
<evidence type="ECO:0000259" key="7">
    <source>
        <dbReference type="Pfam" id="PF00150"/>
    </source>
</evidence>
<protein>
    <submittedName>
        <fullName evidence="8">Putative glucan 1,3-beta-glucosidase</fullName>
    </submittedName>
</protein>
<dbReference type="OrthoDB" id="62120at2759"/>
<gene>
    <name evidence="8" type="ORF">BD324DRAFT_635917</name>
</gene>
<dbReference type="GO" id="GO:0009251">
    <property type="term" value="P:glucan catabolic process"/>
    <property type="evidence" value="ECO:0007669"/>
    <property type="project" value="TreeGrafter"/>
</dbReference>
<feature type="domain" description="Glycoside hydrolase family 5" evidence="7">
    <location>
        <begin position="104"/>
        <end position="255"/>
    </location>
</feature>
<evidence type="ECO:0000256" key="1">
    <source>
        <dbReference type="ARBA" id="ARBA00005641"/>
    </source>
</evidence>
<keyword evidence="9" id="KW-1185">Reference proteome</keyword>
<dbReference type="InterPro" id="IPR050386">
    <property type="entry name" value="Glycosyl_hydrolase_5"/>
</dbReference>
<dbReference type="Pfam" id="PF00150">
    <property type="entry name" value="Cellulase"/>
    <property type="match status" value="1"/>
</dbReference>
<evidence type="ECO:0000313" key="9">
    <source>
        <dbReference type="Proteomes" id="UP000193218"/>
    </source>
</evidence>
<dbReference type="EMBL" id="NBSH01000014">
    <property type="protein sequence ID" value="ORX34435.1"/>
    <property type="molecule type" value="Genomic_DNA"/>
</dbReference>
<evidence type="ECO:0000256" key="4">
    <source>
        <dbReference type="RuleBase" id="RU361153"/>
    </source>
</evidence>
<keyword evidence="3 4" id="KW-0326">Glycosidase</keyword>
<dbReference type="InParanoid" id="A0A1Y1UBH7"/>
<dbReference type="GO" id="GO:0009986">
    <property type="term" value="C:cell surface"/>
    <property type="evidence" value="ECO:0007669"/>
    <property type="project" value="TreeGrafter"/>
</dbReference>
<dbReference type="Proteomes" id="UP000193218">
    <property type="component" value="Unassembled WGS sequence"/>
</dbReference>
<feature type="compositionally biased region" description="Basic and acidic residues" evidence="5">
    <location>
        <begin position="454"/>
        <end position="467"/>
    </location>
</feature>
<proteinExistence type="inferred from homology"/>
<dbReference type="RefSeq" id="XP_021868698.1">
    <property type="nucleotide sequence ID" value="XM_022016848.1"/>
</dbReference>
<feature type="signal peptide" evidence="6">
    <location>
        <begin position="1"/>
        <end position="20"/>
    </location>
</feature>
<organism evidence="8 9">
    <name type="scientific">Kockovaella imperatae</name>
    <dbReference type="NCBI Taxonomy" id="4999"/>
    <lineage>
        <taxon>Eukaryota</taxon>
        <taxon>Fungi</taxon>
        <taxon>Dikarya</taxon>
        <taxon>Basidiomycota</taxon>
        <taxon>Agaricomycotina</taxon>
        <taxon>Tremellomycetes</taxon>
        <taxon>Tremellales</taxon>
        <taxon>Cuniculitremaceae</taxon>
        <taxon>Kockovaella</taxon>
    </lineage>
</organism>
<dbReference type="GO" id="GO:0005576">
    <property type="term" value="C:extracellular region"/>
    <property type="evidence" value="ECO:0007669"/>
    <property type="project" value="TreeGrafter"/>
</dbReference>
<dbReference type="InterPro" id="IPR001547">
    <property type="entry name" value="Glyco_hydro_5"/>
</dbReference>
<evidence type="ECO:0000256" key="3">
    <source>
        <dbReference type="ARBA" id="ARBA00023295"/>
    </source>
</evidence>
<reference evidence="8 9" key="1">
    <citation type="submission" date="2017-03" db="EMBL/GenBank/DDBJ databases">
        <title>Widespread Adenine N6-methylation of Active Genes in Fungi.</title>
        <authorList>
            <consortium name="DOE Joint Genome Institute"/>
            <person name="Mondo S.J."/>
            <person name="Dannebaum R.O."/>
            <person name="Kuo R.C."/>
            <person name="Louie K.B."/>
            <person name="Bewick A.J."/>
            <person name="Labutti K."/>
            <person name="Haridas S."/>
            <person name="Kuo A."/>
            <person name="Salamov A."/>
            <person name="Ahrendt S.R."/>
            <person name="Lau R."/>
            <person name="Bowen B.P."/>
            <person name="Lipzen A."/>
            <person name="Sullivan W."/>
            <person name="Andreopoulos W.B."/>
            <person name="Clum A."/>
            <person name="Lindquist E."/>
            <person name="Daum C."/>
            <person name="Northen T.R."/>
            <person name="Ramamoorthy G."/>
            <person name="Schmitz R.J."/>
            <person name="Gryganskyi A."/>
            <person name="Culley D."/>
            <person name="Magnuson J."/>
            <person name="James T.Y."/>
            <person name="O'Malley M.A."/>
            <person name="Stajich J.E."/>
            <person name="Spatafora J.W."/>
            <person name="Visel A."/>
            <person name="Grigoriev I.V."/>
        </authorList>
    </citation>
    <scope>NUCLEOTIDE SEQUENCE [LARGE SCALE GENOMIC DNA]</scope>
    <source>
        <strain evidence="8 9">NRRL Y-17943</strain>
    </source>
</reference>
<evidence type="ECO:0000256" key="5">
    <source>
        <dbReference type="SAM" id="MobiDB-lite"/>
    </source>
</evidence>
<dbReference type="STRING" id="4999.A0A1Y1UBH7"/>
<keyword evidence="6" id="KW-0732">Signal</keyword>
<sequence length="467" mass="53219">MLWRLNLLVLTHALARLSHATPRLRQNDQVEAPGFTWGGGPMRGVNIGGCPCQLLTVQPWITPSIFTDKPDWVVDEWTYGAYMRTRNDTYGEISQHWNTWFQYDELENIAAVGLNTIRIQIGYWSIIPLVNGEPYLVGAYDYLKIAVTWARTLNLKVMLDLHGVPGSQNGFDNSGLRGTRQWFSNYTNLQRSLNALQILTEEFTQSSYGNTVQTIELVNEPFPYTDDELNFLKNYYIQGYNTVRGANQQQQIVVALDDGFRGLQSWSGFMTETQYHDVALDTGPADIRFNNYTLAMGYTELLEWFCSQEDYIVAANQKHWTIVGEWTLAAAANTDCAKWLNGRDKGARYDGTLPDQPKIRFTGDCVTHTGSDPSKWSSDYIEFLGRAFETQTYVYEKASGYIMWTWKTEQAADWSMQAGITYGKSGKADSTDYQAGSRYQSLRSLTVGRVNETSQERPQTREMRSEP</sequence>
<comment type="similarity">
    <text evidence="1 4">Belongs to the glycosyl hydrolase 5 (cellulase A) family.</text>
</comment>
<dbReference type="PANTHER" id="PTHR31297:SF42">
    <property type="entry name" value="GLYCOSIDE HYDROLASE FAMILY 5 DOMAIN-CONTAINING PROTEIN"/>
    <property type="match status" value="1"/>
</dbReference>
<dbReference type="Gene3D" id="3.20.20.80">
    <property type="entry name" value="Glycosidases"/>
    <property type="match status" value="1"/>
</dbReference>
<feature type="region of interest" description="Disordered" evidence="5">
    <location>
        <begin position="444"/>
        <end position="467"/>
    </location>
</feature>
<dbReference type="GO" id="GO:0008422">
    <property type="term" value="F:beta-glucosidase activity"/>
    <property type="evidence" value="ECO:0007669"/>
    <property type="project" value="TreeGrafter"/>
</dbReference>
<dbReference type="PANTHER" id="PTHR31297">
    <property type="entry name" value="GLUCAN ENDO-1,6-BETA-GLUCOSIDASE B"/>
    <property type="match status" value="1"/>
</dbReference>
<feature type="chain" id="PRO_5012010938" evidence="6">
    <location>
        <begin position="21"/>
        <end position="467"/>
    </location>
</feature>
<accession>A0A1Y1UBH7</accession>
<evidence type="ECO:0000256" key="6">
    <source>
        <dbReference type="SAM" id="SignalP"/>
    </source>
</evidence>
<keyword evidence="2 4" id="KW-0378">Hydrolase</keyword>
<dbReference type="InterPro" id="IPR017853">
    <property type="entry name" value="GH"/>
</dbReference>
<comment type="caution">
    <text evidence="8">The sequence shown here is derived from an EMBL/GenBank/DDBJ whole genome shotgun (WGS) entry which is preliminary data.</text>
</comment>
<dbReference type="AlphaFoldDB" id="A0A1Y1UBH7"/>